<comment type="cofactor">
    <cofactor evidence="1">
        <name>Zn(2+)</name>
        <dbReference type="ChEBI" id="CHEBI:29105"/>
    </cofactor>
</comment>
<dbReference type="InterPro" id="IPR024078">
    <property type="entry name" value="LmbE-like_dom_sf"/>
</dbReference>
<keyword evidence="2" id="KW-0378">Hydrolase</keyword>
<sequence length="236" mass="26400">MSDQIDILAFGAHPDDVEIGMAGTLEKYRQKGYSTAICDLTLAERSSNGTVNIRQKEAALASSILGLTKRIQLTLPDRGLFLDDNFLKEIMTVIRKHQPKVVFAPYFDDRHPDHGNCARLVEEAVFSAGIKRMEDNENQPAHKVTNLYFYQINSLSKPDFYIDISNEIEVKAKALNTYTSQFEKTPDGVETPLTNGYVEAVISRERAYGKQIGSMYAEGFFAKGPLVLHYDLIGGI</sequence>
<gene>
    <name evidence="2" type="primary">bshB1</name>
    <name evidence="2" type="ORF">BACCIP111883_03421</name>
</gene>
<protein>
    <submittedName>
        <fullName evidence="2">N-acetyl-alpha-D-glucosaminyl L-malate deacetylase 1</fullName>
        <ecNumber evidence="2">3.5.1.-</ecNumber>
    </submittedName>
</protein>
<organism evidence="2 3">
    <name type="scientific">Sutcliffiella rhizosphaerae</name>
    <dbReference type="NCBI Taxonomy" id="2880967"/>
    <lineage>
        <taxon>Bacteria</taxon>
        <taxon>Bacillati</taxon>
        <taxon>Bacillota</taxon>
        <taxon>Bacilli</taxon>
        <taxon>Bacillales</taxon>
        <taxon>Bacillaceae</taxon>
        <taxon>Sutcliffiella</taxon>
    </lineage>
</organism>
<evidence type="ECO:0000256" key="1">
    <source>
        <dbReference type="ARBA" id="ARBA00001947"/>
    </source>
</evidence>
<dbReference type="RefSeq" id="WP_230503351.1">
    <property type="nucleotide sequence ID" value="NZ_CAKJTJ010000024.1"/>
</dbReference>
<dbReference type="PANTHER" id="PTHR12993:SF30">
    <property type="entry name" value="N-ACETYL-ALPHA-D-GLUCOSAMINYL L-MALATE DEACETYLASE 1"/>
    <property type="match status" value="1"/>
</dbReference>
<comment type="caution">
    <text evidence="2">The sequence shown here is derived from an EMBL/GenBank/DDBJ whole genome shotgun (WGS) entry which is preliminary data.</text>
</comment>
<dbReference type="SUPFAM" id="SSF102588">
    <property type="entry name" value="LmbE-like"/>
    <property type="match status" value="1"/>
</dbReference>
<dbReference type="PANTHER" id="PTHR12993">
    <property type="entry name" value="N-ACETYLGLUCOSAMINYL-PHOSPHATIDYLINOSITOL DE-N-ACETYLASE-RELATED"/>
    <property type="match status" value="1"/>
</dbReference>
<dbReference type="Pfam" id="PF02585">
    <property type="entry name" value="PIG-L"/>
    <property type="match status" value="1"/>
</dbReference>
<evidence type="ECO:0000313" key="3">
    <source>
        <dbReference type="Proteomes" id="UP000789833"/>
    </source>
</evidence>
<dbReference type="GO" id="GO:0016787">
    <property type="term" value="F:hydrolase activity"/>
    <property type="evidence" value="ECO:0007669"/>
    <property type="project" value="UniProtKB-KW"/>
</dbReference>
<proteinExistence type="predicted"/>
<dbReference type="InterPro" id="IPR003737">
    <property type="entry name" value="GlcNAc_PI_deacetylase-related"/>
</dbReference>
<dbReference type="NCBIfam" id="TIGR04001">
    <property type="entry name" value="thiol_BshB1"/>
    <property type="match status" value="1"/>
</dbReference>
<dbReference type="EMBL" id="CAKJTJ010000024">
    <property type="protein sequence ID" value="CAG9622630.1"/>
    <property type="molecule type" value="Genomic_DNA"/>
</dbReference>
<name>A0ABN8AIE5_9BACI</name>
<dbReference type="Gene3D" id="3.40.50.10320">
    <property type="entry name" value="LmbE-like"/>
    <property type="match status" value="1"/>
</dbReference>
<accession>A0ABN8AIE5</accession>
<reference evidence="2 3" key="1">
    <citation type="submission" date="2021-10" db="EMBL/GenBank/DDBJ databases">
        <authorList>
            <person name="Criscuolo A."/>
        </authorList>
    </citation>
    <scope>NUCLEOTIDE SEQUENCE [LARGE SCALE GENOMIC DNA]</scope>
    <source>
        <strain evidence="3">CIP 111883</strain>
    </source>
</reference>
<dbReference type="EC" id="3.5.1.-" evidence="2"/>
<evidence type="ECO:0000313" key="2">
    <source>
        <dbReference type="EMBL" id="CAG9622630.1"/>
    </source>
</evidence>
<keyword evidence="3" id="KW-1185">Reference proteome</keyword>
<dbReference type="Proteomes" id="UP000789833">
    <property type="component" value="Unassembled WGS sequence"/>
</dbReference>
<dbReference type="InterPro" id="IPR023842">
    <property type="entry name" value="Bacillithiol_biosynth_BshB1"/>
</dbReference>